<dbReference type="HAMAP" id="MF_01131">
    <property type="entry name" value="Rex"/>
    <property type="match status" value="1"/>
</dbReference>
<dbReference type="GO" id="GO:0005737">
    <property type="term" value="C:cytoplasm"/>
    <property type="evidence" value="ECO:0007669"/>
    <property type="project" value="UniProtKB-SubCell"/>
</dbReference>
<dbReference type="InterPro" id="IPR058236">
    <property type="entry name" value="Rex_actinobacterial-type"/>
</dbReference>
<evidence type="ECO:0000256" key="6">
    <source>
        <dbReference type="ARBA" id="ARBA00023163"/>
    </source>
</evidence>
<evidence type="ECO:0000259" key="8">
    <source>
        <dbReference type="SMART" id="SM00881"/>
    </source>
</evidence>
<dbReference type="SMART" id="SM00881">
    <property type="entry name" value="CoA_binding"/>
    <property type="match status" value="1"/>
</dbReference>
<comment type="subunit">
    <text evidence="7">Homodimer.</text>
</comment>
<comment type="function">
    <text evidence="7">Modulates transcription in response to changes in cellular NADH/NAD(+) redox state.</text>
</comment>
<dbReference type="NCBIfam" id="NF003989">
    <property type="entry name" value="PRK05472.1-3"/>
    <property type="match status" value="1"/>
</dbReference>
<dbReference type="InterPro" id="IPR036388">
    <property type="entry name" value="WH-like_DNA-bd_sf"/>
</dbReference>
<dbReference type="GO" id="GO:0003700">
    <property type="term" value="F:DNA-binding transcription factor activity"/>
    <property type="evidence" value="ECO:0007669"/>
    <property type="project" value="UniProtKB-UniRule"/>
</dbReference>
<dbReference type="Proteomes" id="UP000593802">
    <property type="component" value="Chromosome"/>
</dbReference>
<protein>
    <recommendedName>
        <fullName evidence="7">Redox-sensing transcriptional repressor Rex</fullName>
    </recommendedName>
</protein>
<evidence type="ECO:0000313" key="9">
    <source>
        <dbReference type="EMBL" id="BCJ85430.1"/>
    </source>
</evidence>
<keyword evidence="6 7" id="KW-0804">Transcription</keyword>
<dbReference type="Pfam" id="PF06971">
    <property type="entry name" value="Put_DNA-bind_N"/>
    <property type="match status" value="1"/>
</dbReference>
<feature type="domain" description="CoA-binding" evidence="8">
    <location>
        <begin position="80"/>
        <end position="180"/>
    </location>
</feature>
<dbReference type="RefSeq" id="WP_200759554.1">
    <property type="nucleotide sequence ID" value="NZ_AP023366.1"/>
</dbReference>
<dbReference type="AlphaFoldDB" id="A0A7I8DA74"/>
<organism evidence="9 10">
    <name type="scientific">Effusibacillus dendaii</name>
    <dbReference type="NCBI Taxonomy" id="2743772"/>
    <lineage>
        <taxon>Bacteria</taxon>
        <taxon>Bacillati</taxon>
        <taxon>Bacillota</taxon>
        <taxon>Bacilli</taxon>
        <taxon>Bacillales</taxon>
        <taxon>Alicyclobacillaceae</taxon>
        <taxon>Effusibacillus</taxon>
    </lineage>
</organism>
<dbReference type="NCBIfam" id="NF003993">
    <property type="entry name" value="PRK05472.2-2"/>
    <property type="match status" value="1"/>
</dbReference>
<evidence type="ECO:0000256" key="7">
    <source>
        <dbReference type="HAMAP-Rule" id="MF_01131"/>
    </source>
</evidence>
<dbReference type="InterPro" id="IPR036390">
    <property type="entry name" value="WH_DNA-bd_sf"/>
</dbReference>
<keyword evidence="2 7" id="KW-0678">Repressor</keyword>
<feature type="DNA-binding region" description="H-T-H motif" evidence="7">
    <location>
        <begin position="16"/>
        <end position="55"/>
    </location>
</feature>
<dbReference type="Pfam" id="PF02629">
    <property type="entry name" value="CoA_binding"/>
    <property type="match status" value="1"/>
</dbReference>
<dbReference type="InterPro" id="IPR009718">
    <property type="entry name" value="Rex_DNA-bd_C_dom"/>
</dbReference>
<keyword evidence="10" id="KW-1185">Reference proteome</keyword>
<dbReference type="PANTHER" id="PTHR35786:SF1">
    <property type="entry name" value="REDOX-SENSING TRANSCRIPTIONAL REPRESSOR REX 1"/>
    <property type="match status" value="1"/>
</dbReference>
<proteinExistence type="inferred from homology"/>
<keyword evidence="3 7" id="KW-0805">Transcription regulation</keyword>
<dbReference type="KEGG" id="eff:skT53_04150"/>
<keyword evidence="4 7" id="KW-0520">NAD</keyword>
<evidence type="ECO:0000256" key="4">
    <source>
        <dbReference type="ARBA" id="ARBA00023027"/>
    </source>
</evidence>
<dbReference type="NCBIfam" id="NF003992">
    <property type="entry name" value="PRK05472.2-1"/>
    <property type="match status" value="1"/>
</dbReference>
<dbReference type="NCBIfam" id="NF003995">
    <property type="entry name" value="PRK05472.2-4"/>
    <property type="match status" value="1"/>
</dbReference>
<feature type="binding site" evidence="7">
    <location>
        <begin position="90"/>
        <end position="95"/>
    </location>
    <ligand>
        <name>NAD(+)</name>
        <dbReference type="ChEBI" id="CHEBI:57540"/>
    </ligand>
</feature>
<sequence length="206" mass="23130">MKTPKISEAVIRRLPVYLRYLQHLHEMNITTVSSLDLGQHLEMNPAQIRKDLAYFGEFGRKGIGYDVEYLIAKIKQILKLDRRLNVALVGAGNLGTALSNYNRYTNEKMKIVAIFDSFPEKIGTKIGTVKVQPIQELAKTVKEQDVKIGIITVPATEAQKVADQMVEAGIKGILNFAPITMRVPNHVYLRNADLTTELQSLAYYIG</sequence>
<dbReference type="GO" id="GO:0003677">
    <property type="term" value="F:DNA binding"/>
    <property type="evidence" value="ECO:0007669"/>
    <property type="project" value="UniProtKB-UniRule"/>
</dbReference>
<dbReference type="SUPFAM" id="SSF51735">
    <property type="entry name" value="NAD(P)-binding Rossmann-fold domains"/>
    <property type="match status" value="1"/>
</dbReference>
<accession>A0A7I8DA74</accession>
<dbReference type="GO" id="GO:0045892">
    <property type="term" value="P:negative regulation of DNA-templated transcription"/>
    <property type="evidence" value="ECO:0007669"/>
    <property type="project" value="InterPro"/>
</dbReference>
<dbReference type="GO" id="GO:0051775">
    <property type="term" value="P:response to redox state"/>
    <property type="evidence" value="ECO:0007669"/>
    <property type="project" value="InterPro"/>
</dbReference>
<evidence type="ECO:0000256" key="3">
    <source>
        <dbReference type="ARBA" id="ARBA00023015"/>
    </source>
</evidence>
<dbReference type="PANTHER" id="PTHR35786">
    <property type="entry name" value="REDOX-SENSING TRANSCRIPTIONAL REPRESSOR REX"/>
    <property type="match status" value="1"/>
</dbReference>
<gene>
    <name evidence="7 9" type="primary">rex</name>
    <name evidence="9" type="ORF">skT53_04150</name>
</gene>
<dbReference type="InterPro" id="IPR036291">
    <property type="entry name" value="NAD(P)-bd_dom_sf"/>
</dbReference>
<comment type="similarity">
    <text evidence="7">Belongs to the transcriptional regulatory Rex family.</text>
</comment>
<comment type="subcellular location">
    <subcellularLocation>
        <location evidence="7">Cytoplasm</location>
    </subcellularLocation>
</comment>
<keyword evidence="1 7" id="KW-0963">Cytoplasm</keyword>
<evidence type="ECO:0000256" key="5">
    <source>
        <dbReference type="ARBA" id="ARBA00023125"/>
    </source>
</evidence>
<keyword evidence="5 7" id="KW-0238">DNA-binding</keyword>
<name>A0A7I8DA74_9BACL</name>
<dbReference type="SUPFAM" id="SSF46785">
    <property type="entry name" value="Winged helix' DNA-binding domain"/>
    <property type="match status" value="1"/>
</dbReference>
<reference evidence="9 10" key="1">
    <citation type="submission" date="2020-08" db="EMBL/GenBank/DDBJ databases">
        <title>Complete Genome Sequence of Effusibacillus dendaii Strain skT53, Isolated from Farmland soil.</title>
        <authorList>
            <person name="Konishi T."/>
            <person name="Kawasaki H."/>
        </authorList>
    </citation>
    <scope>NUCLEOTIDE SEQUENCE [LARGE SCALE GENOMIC DNA]</scope>
    <source>
        <strain evidence="10">skT53</strain>
    </source>
</reference>
<dbReference type="Gene3D" id="1.10.10.10">
    <property type="entry name" value="Winged helix-like DNA-binding domain superfamily/Winged helix DNA-binding domain"/>
    <property type="match status" value="1"/>
</dbReference>
<dbReference type="InterPro" id="IPR022876">
    <property type="entry name" value="Tscrpt_rep_Rex"/>
</dbReference>
<dbReference type="EMBL" id="AP023366">
    <property type="protein sequence ID" value="BCJ85430.1"/>
    <property type="molecule type" value="Genomic_DNA"/>
</dbReference>
<dbReference type="Gene3D" id="3.40.50.720">
    <property type="entry name" value="NAD(P)-binding Rossmann-like Domain"/>
    <property type="match status" value="1"/>
</dbReference>
<dbReference type="InterPro" id="IPR003781">
    <property type="entry name" value="CoA-bd"/>
</dbReference>
<evidence type="ECO:0000256" key="1">
    <source>
        <dbReference type="ARBA" id="ARBA00022490"/>
    </source>
</evidence>
<dbReference type="NCBIfam" id="NF003994">
    <property type="entry name" value="PRK05472.2-3"/>
    <property type="match status" value="1"/>
</dbReference>
<dbReference type="NCBIfam" id="NF003996">
    <property type="entry name" value="PRK05472.2-5"/>
    <property type="match status" value="1"/>
</dbReference>
<evidence type="ECO:0000313" key="10">
    <source>
        <dbReference type="Proteomes" id="UP000593802"/>
    </source>
</evidence>
<evidence type="ECO:0000256" key="2">
    <source>
        <dbReference type="ARBA" id="ARBA00022491"/>
    </source>
</evidence>